<evidence type="ECO:0000313" key="1">
    <source>
        <dbReference type="EMBL" id="OTW30488.1"/>
    </source>
</evidence>
<proteinExistence type="predicted"/>
<keyword evidence="2" id="KW-1185">Reference proteome</keyword>
<name>A0ABX3Z0R5_9STAP</name>
<gene>
    <name evidence="1" type="ORF">B9M88_09475</name>
</gene>
<organism evidence="1 2">
    <name type="scientific">Staphylococcus agnetis</name>
    <dbReference type="NCBI Taxonomy" id="985762"/>
    <lineage>
        <taxon>Bacteria</taxon>
        <taxon>Bacillati</taxon>
        <taxon>Bacillota</taxon>
        <taxon>Bacilli</taxon>
        <taxon>Bacillales</taxon>
        <taxon>Staphylococcaceae</taxon>
        <taxon>Staphylococcus</taxon>
    </lineage>
</organism>
<dbReference type="EMBL" id="NEFX01000018">
    <property type="protein sequence ID" value="OTW30488.1"/>
    <property type="molecule type" value="Genomic_DNA"/>
</dbReference>
<sequence length="114" mass="13539">MKNIKDYDWIFRGFGFIVGLEVKKTIGSSSYQAMVTGYVFSKTEQDLTLNYCLKKWNKDRMEYTETHSILLTPNYICNFLIKQNKGYPISKDFLKDDLILLVRKLFNKRLSYLK</sequence>
<protein>
    <submittedName>
        <fullName evidence="1">Uncharacterized protein</fullName>
    </submittedName>
</protein>
<comment type="caution">
    <text evidence="1">The sequence shown here is derived from an EMBL/GenBank/DDBJ whole genome shotgun (WGS) entry which is preliminary data.</text>
</comment>
<evidence type="ECO:0000313" key="2">
    <source>
        <dbReference type="Proteomes" id="UP000195208"/>
    </source>
</evidence>
<accession>A0ABX3Z0R5</accession>
<reference evidence="1 2" key="1">
    <citation type="submission" date="2017-04" db="EMBL/GenBank/DDBJ databases">
        <title>Staphylococcus agnetis, a potential pathogen in the broiler production.</title>
        <authorList>
            <person name="Poulsen L."/>
        </authorList>
    </citation>
    <scope>NUCLEOTIDE SEQUENCE [LARGE SCALE GENOMIC DNA]</scope>
    <source>
        <strain evidence="1 2">723_310714_2_2_spleen</strain>
    </source>
</reference>
<dbReference type="RefSeq" id="WP_085622059.1">
    <property type="nucleotide sequence ID" value="NZ_JAPTFZ010000006.1"/>
</dbReference>
<dbReference type="Proteomes" id="UP000195208">
    <property type="component" value="Unassembled WGS sequence"/>
</dbReference>